<reference evidence="9 10" key="1">
    <citation type="submission" date="2023-10" db="EMBL/GenBank/DDBJ databases">
        <title>Draft Genome Sequence of Candida saopaulonensis from a very Premature Infant with Sepsis.</title>
        <authorList>
            <person name="Ning Y."/>
            <person name="Dai R."/>
            <person name="Xiao M."/>
            <person name="Xu Y."/>
            <person name="Yan Q."/>
            <person name="Zhang L."/>
        </authorList>
    </citation>
    <scope>NUCLEOTIDE SEQUENCE [LARGE SCALE GENOMIC DNA]</scope>
    <source>
        <strain evidence="9 10">19XY460</strain>
    </source>
</reference>
<proteinExistence type="inferred from homology"/>
<dbReference type="Gene3D" id="3.40.50.1820">
    <property type="entry name" value="alpha/beta hydrolase"/>
    <property type="match status" value="1"/>
</dbReference>
<keyword evidence="5" id="KW-0378">Hydrolase</keyword>
<evidence type="ECO:0000256" key="3">
    <source>
        <dbReference type="ARBA" id="ARBA00014212"/>
    </source>
</evidence>
<dbReference type="PANTHER" id="PTHR11247:SF8">
    <property type="entry name" value="PALMITOYL-PROTEIN THIOESTERASE 1"/>
    <property type="match status" value="1"/>
</dbReference>
<dbReference type="Proteomes" id="UP001338582">
    <property type="component" value="Chromosome 1"/>
</dbReference>
<dbReference type="FunFam" id="3.40.50.1820:FF:000107">
    <property type="entry name" value="Palmitoyl-protein thioesterase 1"/>
    <property type="match status" value="1"/>
</dbReference>
<dbReference type="GO" id="GO:0008474">
    <property type="term" value="F:palmitoyl-(protein) hydrolase activity"/>
    <property type="evidence" value="ECO:0007669"/>
    <property type="project" value="UniProtKB-EC"/>
</dbReference>
<sequence>MHLNAYLMAAATAFQSALFEASPGNEDNTLVISSPFDTSSIASTIDFCAETSFEHVIPTTYSQAEEQKPKTKAFVVWHGLGDNYESNGINNTIRIIKNVIPDAFVHSVYLHPDPKKDERFSVLGFANSQVDAVCEQLSNITELQNGFSAIGFSQGGLFLRAIVERCPNVTMNTLVTFGLPHMGALELPLCPNSNDWICKRRNAFLKRQVWNALVQKTVVPAQYFRDPAQYDKYLEYSQFLADLNNERRENVSAIARDRFLSLEKLVLIKFSEDTTLVPKESAFFEELDPVSGTIIPFDKTRFYTNDLVGLQLLHKKNKIDFYTVSDVHMRFLKEFLRQIVETYFA</sequence>
<name>A0AAX4H667_9ASCO</name>
<evidence type="ECO:0000256" key="7">
    <source>
        <dbReference type="ARBA" id="ARBA00023180"/>
    </source>
</evidence>
<evidence type="ECO:0000256" key="1">
    <source>
        <dbReference type="ARBA" id="ARBA00010758"/>
    </source>
</evidence>
<dbReference type="PRINTS" id="PR00414">
    <property type="entry name" value="PPTHIESTRASE"/>
</dbReference>
<organism evidence="9 10">
    <name type="scientific">Australozyma saopauloensis</name>
    <dbReference type="NCBI Taxonomy" id="291208"/>
    <lineage>
        <taxon>Eukaryota</taxon>
        <taxon>Fungi</taxon>
        <taxon>Dikarya</taxon>
        <taxon>Ascomycota</taxon>
        <taxon>Saccharomycotina</taxon>
        <taxon>Pichiomycetes</taxon>
        <taxon>Metschnikowiaceae</taxon>
        <taxon>Australozyma</taxon>
    </lineage>
</organism>
<gene>
    <name evidence="9" type="ORF">PUMCH_000966</name>
</gene>
<keyword evidence="10" id="KW-1185">Reference proteome</keyword>
<evidence type="ECO:0000256" key="8">
    <source>
        <dbReference type="ARBA" id="ARBA00031934"/>
    </source>
</evidence>
<evidence type="ECO:0000256" key="4">
    <source>
        <dbReference type="ARBA" id="ARBA00022729"/>
    </source>
</evidence>
<evidence type="ECO:0000256" key="6">
    <source>
        <dbReference type="ARBA" id="ARBA00023157"/>
    </source>
</evidence>
<dbReference type="PANTHER" id="PTHR11247">
    <property type="entry name" value="PALMITOYL-PROTEIN THIOESTERASE/DOLICHYLDIPHOSPHATASE 1"/>
    <property type="match status" value="1"/>
</dbReference>
<evidence type="ECO:0000256" key="5">
    <source>
        <dbReference type="ARBA" id="ARBA00022801"/>
    </source>
</evidence>
<evidence type="ECO:0000313" key="9">
    <source>
        <dbReference type="EMBL" id="WPK23721.1"/>
    </source>
</evidence>
<protein>
    <recommendedName>
        <fullName evidence="3">Palmitoyl-protein thioesterase 1</fullName>
        <ecNumber evidence="2">3.1.2.22</ecNumber>
    </recommendedName>
    <alternativeName>
        <fullName evidence="8">Palmitoyl-protein hydrolase 1</fullName>
    </alternativeName>
</protein>
<dbReference type="GeneID" id="88172034"/>
<evidence type="ECO:0000313" key="10">
    <source>
        <dbReference type="Proteomes" id="UP001338582"/>
    </source>
</evidence>
<dbReference type="KEGG" id="asau:88172034"/>
<keyword evidence="4" id="KW-0732">Signal</keyword>
<dbReference type="InterPro" id="IPR002472">
    <property type="entry name" value="Palm_thioest"/>
</dbReference>
<dbReference type="SUPFAM" id="SSF53474">
    <property type="entry name" value="alpha/beta-Hydrolases"/>
    <property type="match status" value="1"/>
</dbReference>
<dbReference type="EC" id="3.1.2.22" evidence="2"/>
<comment type="similarity">
    <text evidence="1">Belongs to the palmitoyl-protein thioesterase family.</text>
</comment>
<keyword evidence="7" id="KW-0325">Glycoprotein</keyword>
<dbReference type="InterPro" id="IPR029058">
    <property type="entry name" value="AB_hydrolase_fold"/>
</dbReference>
<accession>A0AAX4H667</accession>
<keyword evidence="6" id="KW-1015">Disulfide bond</keyword>
<dbReference type="RefSeq" id="XP_062876107.1">
    <property type="nucleotide sequence ID" value="XM_063020037.1"/>
</dbReference>
<dbReference type="AlphaFoldDB" id="A0AAX4H667"/>
<evidence type="ECO:0000256" key="2">
    <source>
        <dbReference type="ARBA" id="ARBA00012423"/>
    </source>
</evidence>
<dbReference type="EMBL" id="CP138894">
    <property type="protein sequence ID" value="WPK23721.1"/>
    <property type="molecule type" value="Genomic_DNA"/>
</dbReference>
<dbReference type="Pfam" id="PF02089">
    <property type="entry name" value="Palm_thioest"/>
    <property type="match status" value="1"/>
</dbReference>